<dbReference type="Proteomes" id="UP000325785">
    <property type="component" value="Chromosome"/>
</dbReference>
<evidence type="ECO:0000313" key="2">
    <source>
        <dbReference type="Proteomes" id="UP000325785"/>
    </source>
</evidence>
<sequence>MSANLTFDALKDLAGKGEIDTVLGPVRRIRTGLSWGQ</sequence>
<reference evidence="1 2" key="1">
    <citation type="submission" date="2018-08" db="EMBL/GenBank/DDBJ databases">
        <title>Genetic Globetrotter - A new plasmid hitch-hiking vast phylogenetic and geographic distances.</title>
        <authorList>
            <person name="Vollmers J."/>
            <person name="Petersen J."/>
        </authorList>
    </citation>
    <scope>NUCLEOTIDE SEQUENCE [LARGE SCALE GENOMIC DNA]</scope>
    <source>
        <strain evidence="1 2">DSM 26383</strain>
    </source>
</reference>
<dbReference type="KEGG" id="rid:RIdsm_01561"/>
<proteinExistence type="predicted"/>
<protein>
    <submittedName>
        <fullName evidence="1">Uncharacterized protein</fullName>
    </submittedName>
</protein>
<name>A0A5P3A8V4_9RHOB</name>
<gene>
    <name evidence="1" type="ORF">RIdsm_01561</name>
</gene>
<accession>A0A5P3A8V4</accession>
<dbReference type="AlphaFoldDB" id="A0A5P3A8V4"/>
<dbReference type="EMBL" id="CP031598">
    <property type="protein sequence ID" value="QEW25772.1"/>
    <property type="molecule type" value="Genomic_DNA"/>
</dbReference>
<organism evidence="1 2">
    <name type="scientific">Roseovarius indicus</name>
    <dbReference type="NCBI Taxonomy" id="540747"/>
    <lineage>
        <taxon>Bacteria</taxon>
        <taxon>Pseudomonadati</taxon>
        <taxon>Pseudomonadota</taxon>
        <taxon>Alphaproteobacteria</taxon>
        <taxon>Rhodobacterales</taxon>
        <taxon>Roseobacteraceae</taxon>
        <taxon>Roseovarius</taxon>
    </lineage>
</organism>
<evidence type="ECO:0000313" key="1">
    <source>
        <dbReference type="EMBL" id="QEW25772.1"/>
    </source>
</evidence>